<reference evidence="1" key="1">
    <citation type="submission" date="2022-01" db="EMBL/GenBank/DDBJ databases">
        <title>Comparative genomics reveals a dynamic genome evolution in the ectomycorrhizal milk-cap (Lactarius) mushrooms.</title>
        <authorList>
            <consortium name="DOE Joint Genome Institute"/>
            <person name="Lebreton A."/>
            <person name="Tang N."/>
            <person name="Kuo A."/>
            <person name="LaButti K."/>
            <person name="Drula E."/>
            <person name="Barry K."/>
            <person name="Clum A."/>
            <person name="Lipzen A."/>
            <person name="Mousain D."/>
            <person name="Ng V."/>
            <person name="Wang R."/>
            <person name="Wang X."/>
            <person name="Dai Y."/>
            <person name="Henrissat B."/>
            <person name="Grigoriev I.V."/>
            <person name="Guerin-Laguette A."/>
            <person name="Yu F."/>
            <person name="Martin F.M."/>
        </authorList>
    </citation>
    <scope>NUCLEOTIDE SEQUENCE</scope>
    <source>
        <strain evidence="1">QP</strain>
    </source>
</reference>
<dbReference type="GO" id="GO:0016705">
    <property type="term" value="F:oxidoreductase activity, acting on paired donors, with incorporation or reduction of molecular oxygen"/>
    <property type="evidence" value="ECO:0007669"/>
    <property type="project" value="InterPro"/>
</dbReference>
<proteinExistence type="predicted"/>
<dbReference type="EMBL" id="JAKELL010000006">
    <property type="protein sequence ID" value="KAH8997961.1"/>
    <property type="molecule type" value="Genomic_DNA"/>
</dbReference>
<dbReference type="Proteomes" id="UP001201163">
    <property type="component" value="Unassembled WGS sequence"/>
</dbReference>
<gene>
    <name evidence="1" type="ORF">EDB92DRAFT_1837157</name>
</gene>
<dbReference type="SUPFAM" id="SSF48264">
    <property type="entry name" value="Cytochrome P450"/>
    <property type="match status" value="1"/>
</dbReference>
<keyword evidence="2" id="KW-1185">Reference proteome</keyword>
<dbReference type="Gene3D" id="1.10.630.10">
    <property type="entry name" value="Cytochrome P450"/>
    <property type="match status" value="1"/>
</dbReference>
<dbReference type="GO" id="GO:0020037">
    <property type="term" value="F:heme binding"/>
    <property type="evidence" value="ECO:0007669"/>
    <property type="project" value="InterPro"/>
</dbReference>
<sequence length="54" mass="6119">MSKKYGGVVCLQVFGEVVVVLCSPTAIKDLLDKCGELYVDRTPFPILDRGRWFR</sequence>
<dbReference type="GO" id="GO:0004497">
    <property type="term" value="F:monooxygenase activity"/>
    <property type="evidence" value="ECO:0007669"/>
    <property type="project" value="InterPro"/>
</dbReference>
<name>A0AAD4LSU6_9AGAM</name>
<organism evidence="1 2">
    <name type="scientific">Lactarius akahatsu</name>
    <dbReference type="NCBI Taxonomy" id="416441"/>
    <lineage>
        <taxon>Eukaryota</taxon>
        <taxon>Fungi</taxon>
        <taxon>Dikarya</taxon>
        <taxon>Basidiomycota</taxon>
        <taxon>Agaricomycotina</taxon>
        <taxon>Agaricomycetes</taxon>
        <taxon>Russulales</taxon>
        <taxon>Russulaceae</taxon>
        <taxon>Lactarius</taxon>
    </lineage>
</organism>
<dbReference type="AlphaFoldDB" id="A0AAD4LSU6"/>
<comment type="caution">
    <text evidence="1">The sequence shown here is derived from an EMBL/GenBank/DDBJ whole genome shotgun (WGS) entry which is preliminary data.</text>
</comment>
<protein>
    <submittedName>
        <fullName evidence="1">Uncharacterized protein</fullName>
    </submittedName>
</protein>
<dbReference type="GO" id="GO:0005506">
    <property type="term" value="F:iron ion binding"/>
    <property type="evidence" value="ECO:0007669"/>
    <property type="project" value="InterPro"/>
</dbReference>
<evidence type="ECO:0000313" key="2">
    <source>
        <dbReference type="Proteomes" id="UP001201163"/>
    </source>
</evidence>
<accession>A0AAD4LSU6</accession>
<dbReference type="InterPro" id="IPR036396">
    <property type="entry name" value="Cyt_P450_sf"/>
</dbReference>
<evidence type="ECO:0000313" key="1">
    <source>
        <dbReference type="EMBL" id="KAH8997961.1"/>
    </source>
</evidence>